<evidence type="ECO:0000313" key="1">
    <source>
        <dbReference type="EMBL" id="EGU78537.1"/>
    </source>
</evidence>
<reference evidence="1" key="1">
    <citation type="journal article" date="2012" name="Mol. Plant Microbe Interact.">
        <title>A highly conserved effector in Fusarium oxysporum is required for full virulence on Arabidopsis.</title>
        <authorList>
            <person name="Thatcher L.F."/>
            <person name="Gardiner D.M."/>
            <person name="Kazan K."/>
            <person name="Manners J."/>
        </authorList>
    </citation>
    <scope>NUCLEOTIDE SEQUENCE [LARGE SCALE GENOMIC DNA]</scope>
    <source>
        <strain evidence="1">Fo5176</strain>
    </source>
</reference>
<protein>
    <submittedName>
        <fullName evidence="1">Uncharacterized protein</fullName>
    </submittedName>
</protein>
<proteinExistence type="predicted"/>
<organism evidence="1">
    <name type="scientific">Fusarium oxysporum (strain Fo5176)</name>
    <name type="common">Fusarium vascular wilt</name>
    <dbReference type="NCBI Taxonomy" id="660025"/>
    <lineage>
        <taxon>Eukaryota</taxon>
        <taxon>Fungi</taxon>
        <taxon>Dikarya</taxon>
        <taxon>Ascomycota</taxon>
        <taxon>Pezizomycotina</taxon>
        <taxon>Sordariomycetes</taxon>
        <taxon>Hypocreomycetidae</taxon>
        <taxon>Hypocreales</taxon>
        <taxon>Nectriaceae</taxon>
        <taxon>Fusarium</taxon>
        <taxon>Fusarium oxysporum species complex</taxon>
    </lineage>
</organism>
<accession>F9FX21</accession>
<comment type="caution">
    <text evidence="1">The sequence shown here is derived from an EMBL/GenBank/DDBJ whole genome shotgun (WGS) entry which is preliminary data.</text>
</comment>
<gene>
    <name evidence="1" type="ORF">FOXB_10953</name>
</gene>
<dbReference type="AlphaFoldDB" id="F9FX21"/>
<dbReference type="EMBL" id="AFQF01002796">
    <property type="protein sequence ID" value="EGU78537.1"/>
    <property type="molecule type" value="Genomic_DNA"/>
</dbReference>
<sequence length="39" mass="4600">MMDAISKPAINNPHRTNIFYRSRPIRIQTKKLIWPFGTS</sequence>
<name>F9FX21_FUSOF</name>